<dbReference type="Pfam" id="PF13472">
    <property type="entry name" value="Lipase_GDSL_2"/>
    <property type="match status" value="1"/>
</dbReference>
<dbReference type="EMBL" id="JBHSRI010000003">
    <property type="protein sequence ID" value="MFC6038651.1"/>
    <property type="molecule type" value="Genomic_DNA"/>
</dbReference>
<reference evidence="3" key="1">
    <citation type="journal article" date="2019" name="Int. J. Syst. Evol. Microbiol.">
        <title>The Global Catalogue of Microorganisms (GCM) 10K type strain sequencing project: providing services to taxonomists for standard genome sequencing and annotation.</title>
        <authorList>
            <consortium name="The Broad Institute Genomics Platform"/>
            <consortium name="The Broad Institute Genome Sequencing Center for Infectious Disease"/>
            <person name="Wu L."/>
            <person name="Ma J."/>
        </authorList>
    </citation>
    <scope>NUCLEOTIDE SEQUENCE [LARGE SCALE GENOMIC DNA]</scope>
    <source>
        <strain evidence="3">CCUG 54527</strain>
    </source>
</reference>
<dbReference type="PANTHER" id="PTHR30383">
    <property type="entry name" value="THIOESTERASE 1/PROTEASE 1/LYSOPHOSPHOLIPASE L1"/>
    <property type="match status" value="1"/>
</dbReference>
<dbReference type="SUPFAM" id="SSF52266">
    <property type="entry name" value="SGNH hydrolase"/>
    <property type="match status" value="1"/>
</dbReference>
<gene>
    <name evidence="2" type="ORF">ACFPYN_04190</name>
</gene>
<accession>A0ABW1L587</accession>
<dbReference type="Gene3D" id="3.40.50.1110">
    <property type="entry name" value="SGNH hydrolase"/>
    <property type="match status" value="1"/>
</dbReference>
<dbReference type="GO" id="GO:0016787">
    <property type="term" value="F:hydrolase activity"/>
    <property type="evidence" value="ECO:0007669"/>
    <property type="project" value="UniProtKB-KW"/>
</dbReference>
<dbReference type="RefSeq" id="WP_377732696.1">
    <property type="nucleotide sequence ID" value="NZ_JBHSRI010000003.1"/>
</dbReference>
<evidence type="ECO:0000313" key="2">
    <source>
        <dbReference type="EMBL" id="MFC6038651.1"/>
    </source>
</evidence>
<dbReference type="InterPro" id="IPR051532">
    <property type="entry name" value="Ester_Hydrolysis_Enzymes"/>
</dbReference>
<keyword evidence="2" id="KW-0378">Hydrolase</keyword>
<evidence type="ECO:0000259" key="1">
    <source>
        <dbReference type="Pfam" id="PF13472"/>
    </source>
</evidence>
<dbReference type="Proteomes" id="UP001596170">
    <property type="component" value="Unassembled WGS sequence"/>
</dbReference>
<protein>
    <submittedName>
        <fullName evidence="2">SGNH/GDSL hydrolase family protein</fullName>
    </submittedName>
</protein>
<comment type="caution">
    <text evidence="2">The sequence shown here is derived from an EMBL/GenBank/DDBJ whole genome shotgun (WGS) entry which is preliminary data.</text>
</comment>
<keyword evidence="3" id="KW-1185">Reference proteome</keyword>
<name>A0ABW1L587_9BACL</name>
<evidence type="ECO:0000313" key="3">
    <source>
        <dbReference type="Proteomes" id="UP001596170"/>
    </source>
</evidence>
<dbReference type="InterPro" id="IPR013830">
    <property type="entry name" value="SGNH_hydro"/>
</dbReference>
<dbReference type="InterPro" id="IPR036514">
    <property type="entry name" value="SGNH_hydro_sf"/>
</dbReference>
<sequence>MIKKQLTILFVVMGLFLVPLQTSAQVFGPISYVALGDSLAAGQTPTREIDTGYSDLIAQEIGRNQPLAFYSKDLAFPGFTTTDVLERVQSKEAKPLLQNANVITISAGANDLLRLIRADVKSGSLTFQQIPADYSLNSVRKNMVKILSELKKIAPKAQVYVMGYYFAYPHARDSQKAGTAKQLNRLNEILAKVAKEAGVQFVSVDAAFGDSATGKIPNPADVHPNVEGYRAMANSFFNVYAKGTMQVIPSEIPVANPLTFEQILQQQKQGTTKASDDSAILPSSLLEEEFLAFSELKPLI</sequence>
<organism evidence="2 3">
    <name type="scientific">Paenisporosarcina macmurdoensis</name>
    <dbReference type="NCBI Taxonomy" id="212659"/>
    <lineage>
        <taxon>Bacteria</taxon>
        <taxon>Bacillati</taxon>
        <taxon>Bacillota</taxon>
        <taxon>Bacilli</taxon>
        <taxon>Bacillales</taxon>
        <taxon>Caryophanaceae</taxon>
        <taxon>Paenisporosarcina</taxon>
    </lineage>
</organism>
<feature type="domain" description="SGNH hydrolase-type esterase" evidence="1">
    <location>
        <begin position="34"/>
        <end position="231"/>
    </location>
</feature>
<proteinExistence type="predicted"/>
<dbReference type="PANTHER" id="PTHR30383:SF5">
    <property type="entry name" value="SGNH HYDROLASE-TYPE ESTERASE DOMAIN-CONTAINING PROTEIN"/>
    <property type="match status" value="1"/>
</dbReference>